<evidence type="ECO:0000313" key="2">
    <source>
        <dbReference type="EMBL" id="KAF7328240.1"/>
    </source>
</evidence>
<dbReference type="OrthoDB" id="3268409at2759"/>
<proteinExistence type="predicted"/>
<feature type="region of interest" description="Disordered" evidence="1">
    <location>
        <begin position="63"/>
        <end position="83"/>
    </location>
</feature>
<organism evidence="2 3">
    <name type="scientific">Mycena venus</name>
    <dbReference type="NCBI Taxonomy" id="2733690"/>
    <lineage>
        <taxon>Eukaryota</taxon>
        <taxon>Fungi</taxon>
        <taxon>Dikarya</taxon>
        <taxon>Basidiomycota</taxon>
        <taxon>Agaricomycotina</taxon>
        <taxon>Agaricomycetes</taxon>
        <taxon>Agaricomycetidae</taxon>
        <taxon>Agaricales</taxon>
        <taxon>Marasmiineae</taxon>
        <taxon>Mycenaceae</taxon>
        <taxon>Mycena</taxon>
    </lineage>
</organism>
<name>A0A8H6U4W4_9AGAR</name>
<protein>
    <submittedName>
        <fullName evidence="2">Uncharacterized protein</fullName>
    </submittedName>
</protein>
<dbReference type="AlphaFoldDB" id="A0A8H6U4W4"/>
<dbReference type="EMBL" id="JACAZI010000037">
    <property type="protein sequence ID" value="KAF7328240.1"/>
    <property type="molecule type" value="Genomic_DNA"/>
</dbReference>
<gene>
    <name evidence="2" type="ORF">MVEN_02563900</name>
</gene>
<evidence type="ECO:0000256" key="1">
    <source>
        <dbReference type="SAM" id="MobiDB-lite"/>
    </source>
</evidence>
<comment type="caution">
    <text evidence="2">The sequence shown here is derived from an EMBL/GenBank/DDBJ whole genome shotgun (WGS) entry which is preliminary data.</text>
</comment>
<sequence length="476" mass="53669">MPLSLADLLNSSDDAGRREQALMRAGLVNIRPELQRLSSLPASRAPVHIRQHLLSAIEYLEAQNGSTSPSPPSSPCPDPVPRVASPLAADQAILEEHNVCLTEKTTLSKLYRYPLHTILEYPETSSTHQSTIGHLFRMDPDEWQVPDLNIVYSRGEPMGRTLSGKEVFFDVMVDGEGNKVPPGSETYVPKRRLKPKKLEKSIGSWFGEVTDPKKALAREGSCFVMIPMVNLICEHYDKTSSRDHFHDDSVGSAMGAYDLNYIQAVLGQDEEEVARIEEAAYDLGYGPRVECTTVTNVSSQRANCPHDHRDENGELTQPLMERLQCAARFRVIEPLEDYRRDCPYVLITSCGPHTHPIPLPTKTPPAIRTQIFQLLENLGDDIPDITPRRFLRHPIVKSFLTSKFPHNPQPTLTIEHLKQLQDTNLPACEHYIRRMYVLDAATMERHEEDDDEKPAKDDQLRIIISIYKAISPSSEL</sequence>
<feature type="compositionally biased region" description="Pro residues" evidence="1">
    <location>
        <begin position="69"/>
        <end position="80"/>
    </location>
</feature>
<reference evidence="2" key="1">
    <citation type="submission" date="2020-05" db="EMBL/GenBank/DDBJ databases">
        <title>Mycena genomes resolve the evolution of fungal bioluminescence.</title>
        <authorList>
            <person name="Tsai I.J."/>
        </authorList>
    </citation>
    <scope>NUCLEOTIDE SEQUENCE</scope>
    <source>
        <strain evidence="2">CCC161011</strain>
    </source>
</reference>
<dbReference type="Proteomes" id="UP000620124">
    <property type="component" value="Unassembled WGS sequence"/>
</dbReference>
<keyword evidence="3" id="KW-1185">Reference proteome</keyword>
<evidence type="ECO:0000313" key="3">
    <source>
        <dbReference type="Proteomes" id="UP000620124"/>
    </source>
</evidence>
<accession>A0A8H6U4W4</accession>